<dbReference type="Gene3D" id="3.10.450.360">
    <property type="match status" value="1"/>
</dbReference>
<feature type="domain" description="Putative beta-lactamase-inhibitor-like PepSY-like" evidence="1">
    <location>
        <begin position="78"/>
        <end position="137"/>
    </location>
</feature>
<gene>
    <name evidence="2" type="ORF">SAMN04488541_103318</name>
</gene>
<dbReference type="AlphaFoldDB" id="A0A1I2INT0"/>
<dbReference type="Pfam" id="PF11396">
    <property type="entry name" value="PepSY_like"/>
    <property type="match status" value="2"/>
</dbReference>
<evidence type="ECO:0000259" key="1">
    <source>
        <dbReference type="Pfam" id="PF11396"/>
    </source>
</evidence>
<dbReference type="Proteomes" id="UP000199513">
    <property type="component" value="Unassembled WGS sequence"/>
</dbReference>
<dbReference type="RefSeq" id="WP_091548591.1">
    <property type="nucleotide sequence ID" value="NZ_FONY01000033.1"/>
</dbReference>
<dbReference type="SUPFAM" id="SSF160574">
    <property type="entry name" value="BT0923-like"/>
    <property type="match status" value="1"/>
</dbReference>
<proteinExistence type="predicted"/>
<protein>
    <submittedName>
        <fullName evidence="2">Putative beta-lactamase-inhibitor-like, PepSY-like</fullName>
    </submittedName>
</protein>
<feature type="domain" description="Putative beta-lactamase-inhibitor-like PepSY-like" evidence="1">
    <location>
        <begin position="20"/>
        <end position="76"/>
    </location>
</feature>
<reference evidence="2 3" key="1">
    <citation type="submission" date="2016-10" db="EMBL/GenBank/DDBJ databases">
        <authorList>
            <person name="de Groot N.N."/>
        </authorList>
    </citation>
    <scope>NUCLEOTIDE SEQUENCE [LARGE SCALE GENOMIC DNA]</scope>
    <source>
        <strain>GEY</strain>
        <strain evidence="3">DSM 9560</strain>
    </source>
</reference>
<sequence>MKKIAFLFVFIFCFQMSYGQKVKNENIPLAVKDAFQVLYPNADKVNWGKEGQNYEASLKMDGKEISVVFDSAGKLLGKEEDIEISELPANAREYLSKSFPKSKIREVEKKTNAQGIIIYEVEIKGKELIFDANGNFVKETKD</sequence>
<dbReference type="STRING" id="1003.SAMN04488541_103318"/>
<accession>A0A1I2INT0</accession>
<evidence type="ECO:0000313" key="3">
    <source>
        <dbReference type="Proteomes" id="UP000199513"/>
    </source>
</evidence>
<dbReference type="OrthoDB" id="1121502at2"/>
<organism evidence="2 3">
    <name type="scientific">Thermoflexibacter ruber</name>
    <dbReference type="NCBI Taxonomy" id="1003"/>
    <lineage>
        <taxon>Bacteria</taxon>
        <taxon>Pseudomonadati</taxon>
        <taxon>Bacteroidota</taxon>
        <taxon>Cytophagia</taxon>
        <taxon>Cytophagales</taxon>
        <taxon>Thermoflexibacteraceae</taxon>
        <taxon>Thermoflexibacter</taxon>
    </lineage>
</organism>
<name>A0A1I2INT0_9BACT</name>
<dbReference type="EMBL" id="FONY01000033">
    <property type="protein sequence ID" value="SFF42486.1"/>
    <property type="molecule type" value="Genomic_DNA"/>
</dbReference>
<keyword evidence="3" id="KW-1185">Reference proteome</keyword>
<dbReference type="InterPro" id="IPR021533">
    <property type="entry name" value="PepSY-like"/>
</dbReference>
<evidence type="ECO:0000313" key="2">
    <source>
        <dbReference type="EMBL" id="SFF42486.1"/>
    </source>
</evidence>